<reference evidence="3" key="1">
    <citation type="submission" date="2013-03" db="EMBL/GenBank/DDBJ databases">
        <authorList>
            <person name="Jeffery W."/>
            <person name="Warren W."/>
            <person name="Wilson R.K."/>
        </authorList>
    </citation>
    <scope>NUCLEOTIDE SEQUENCE</scope>
    <source>
        <strain evidence="3">female</strain>
    </source>
</reference>
<reference evidence="2" key="3">
    <citation type="submission" date="2025-08" db="UniProtKB">
        <authorList>
            <consortium name="Ensembl"/>
        </authorList>
    </citation>
    <scope>IDENTIFICATION</scope>
</reference>
<keyword evidence="1" id="KW-1133">Transmembrane helix</keyword>
<accession>A0A3B1J8T3</accession>
<dbReference type="AlphaFoldDB" id="A0A3B1J8T3"/>
<evidence type="ECO:0000313" key="3">
    <source>
        <dbReference type="Proteomes" id="UP000018467"/>
    </source>
</evidence>
<dbReference type="Ensembl" id="ENSAMXT00000044806.1">
    <property type="protein sequence ID" value="ENSAMXP00000038628.1"/>
    <property type="gene ID" value="ENSAMXG00000039863.1"/>
</dbReference>
<evidence type="ECO:0000256" key="1">
    <source>
        <dbReference type="SAM" id="Phobius"/>
    </source>
</evidence>
<evidence type="ECO:0000313" key="2">
    <source>
        <dbReference type="Ensembl" id="ENSAMXP00000038628.1"/>
    </source>
</evidence>
<feature type="transmembrane region" description="Helical" evidence="1">
    <location>
        <begin position="12"/>
        <end position="33"/>
    </location>
</feature>
<keyword evidence="1" id="KW-0472">Membrane</keyword>
<reference evidence="2" key="4">
    <citation type="submission" date="2025-09" db="UniProtKB">
        <authorList>
            <consortium name="Ensembl"/>
        </authorList>
    </citation>
    <scope>IDENTIFICATION</scope>
</reference>
<protein>
    <submittedName>
        <fullName evidence="2">Uncharacterized protein</fullName>
    </submittedName>
</protein>
<name>A0A3B1J8T3_ASTMX</name>
<dbReference type="Proteomes" id="UP000018467">
    <property type="component" value="Unassembled WGS sequence"/>
</dbReference>
<dbReference type="InParanoid" id="A0A3B1J8T3"/>
<organism evidence="2 3">
    <name type="scientific">Astyanax mexicanus</name>
    <name type="common">Blind cave fish</name>
    <name type="synonym">Astyanax fasciatus mexicanus</name>
    <dbReference type="NCBI Taxonomy" id="7994"/>
    <lineage>
        <taxon>Eukaryota</taxon>
        <taxon>Metazoa</taxon>
        <taxon>Chordata</taxon>
        <taxon>Craniata</taxon>
        <taxon>Vertebrata</taxon>
        <taxon>Euteleostomi</taxon>
        <taxon>Actinopterygii</taxon>
        <taxon>Neopterygii</taxon>
        <taxon>Teleostei</taxon>
        <taxon>Ostariophysi</taxon>
        <taxon>Characiformes</taxon>
        <taxon>Characoidei</taxon>
        <taxon>Acestrorhamphidae</taxon>
        <taxon>Acestrorhamphinae</taxon>
        <taxon>Astyanax</taxon>
    </lineage>
</organism>
<keyword evidence="3" id="KW-1185">Reference proteome</keyword>
<sequence length="80" mass="9262">MRIVPSVDRTESFKEVIEAWSMVAVGFLFFFFYTDAHSVSAVCSCTSWLTANLHYRHAPPTHDILLIIKFLQLKLIQLLF</sequence>
<keyword evidence="1" id="KW-0812">Transmembrane</keyword>
<reference evidence="3" key="2">
    <citation type="journal article" date="2014" name="Nat. Commun.">
        <title>The cavefish genome reveals candidate genes for eye loss.</title>
        <authorList>
            <person name="McGaugh S.E."/>
            <person name="Gross J.B."/>
            <person name="Aken B."/>
            <person name="Blin M."/>
            <person name="Borowsky R."/>
            <person name="Chalopin D."/>
            <person name="Hinaux H."/>
            <person name="Jeffery W.R."/>
            <person name="Keene A."/>
            <person name="Ma L."/>
            <person name="Minx P."/>
            <person name="Murphy D."/>
            <person name="O'Quin K.E."/>
            <person name="Retaux S."/>
            <person name="Rohner N."/>
            <person name="Searle S.M."/>
            <person name="Stahl B.A."/>
            <person name="Tabin C."/>
            <person name="Volff J.N."/>
            <person name="Yoshizawa M."/>
            <person name="Warren W.C."/>
        </authorList>
    </citation>
    <scope>NUCLEOTIDE SEQUENCE [LARGE SCALE GENOMIC DNA]</scope>
    <source>
        <strain evidence="3">female</strain>
    </source>
</reference>
<proteinExistence type="predicted"/>